<feature type="coiled-coil region" evidence="3">
    <location>
        <begin position="139"/>
        <end position="192"/>
    </location>
</feature>
<proteinExistence type="predicted"/>
<keyword evidence="5" id="KW-0732">Signal</keyword>
<evidence type="ECO:0000256" key="3">
    <source>
        <dbReference type="SAM" id="Coils"/>
    </source>
</evidence>
<dbReference type="Gene3D" id="2.40.50.100">
    <property type="match status" value="1"/>
</dbReference>
<accession>A0ABX7MBV4</accession>
<dbReference type="Gene3D" id="1.10.287.470">
    <property type="entry name" value="Helix hairpin bin"/>
    <property type="match status" value="1"/>
</dbReference>
<dbReference type="Proteomes" id="UP000663570">
    <property type="component" value="Chromosome"/>
</dbReference>
<feature type="region of interest" description="Disordered" evidence="4">
    <location>
        <begin position="78"/>
        <end position="98"/>
    </location>
</feature>
<evidence type="ECO:0000256" key="5">
    <source>
        <dbReference type="SAM" id="SignalP"/>
    </source>
</evidence>
<protein>
    <submittedName>
        <fullName evidence="7">HlyD family efflux transporter periplasmic adaptor subunit</fullName>
    </submittedName>
</protein>
<dbReference type="InterPro" id="IPR050465">
    <property type="entry name" value="UPF0194_transport"/>
</dbReference>
<dbReference type="PANTHER" id="PTHR32347">
    <property type="entry name" value="EFFLUX SYSTEM COMPONENT YKNX-RELATED"/>
    <property type="match status" value="1"/>
</dbReference>
<gene>
    <name evidence="7" type="ORF">JY500_21475</name>
</gene>
<evidence type="ECO:0000256" key="1">
    <source>
        <dbReference type="ARBA" id="ARBA00004196"/>
    </source>
</evidence>
<keyword evidence="2 3" id="KW-0175">Coiled coil</keyword>
<reference evidence="7 8" key="1">
    <citation type="submission" date="2021-02" db="EMBL/GenBank/DDBJ databases">
        <title>Niveibacterium changnyeongensis HC41.</title>
        <authorList>
            <person name="Kang M."/>
        </authorList>
    </citation>
    <scope>NUCLEOTIDE SEQUENCE [LARGE SCALE GENOMIC DNA]</scope>
    <source>
        <strain evidence="7 8">HC41</strain>
    </source>
</reference>
<dbReference type="PANTHER" id="PTHR32347:SF23">
    <property type="entry name" value="BLL5650 PROTEIN"/>
    <property type="match status" value="1"/>
</dbReference>
<name>A0ABX7MBV4_9RHOO</name>
<feature type="signal peptide" evidence="5">
    <location>
        <begin position="1"/>
        <end position="18"/>
    </location>
</feature>
<dbReference type="RefSeq" id="WP_206254553.1">
    <property type="nucleotide sequence ID" value="NZ_CP071060.1"/>
</dbReference>
<feature type="chain" id="PRO_5046759060" evidence="5">
    <location>
        <begin position="19"/>
        <end position="318"/>
    </location>
</feature>
<keyword evidence="8" id="KW-1185">Reference proteome</keyword>
<feature type="domain" description="Multidrug resistance protein MdtA-like alpha-helical hairpin" evidence="6">
    <location>
        <begin position="101"/>
        <end position="165"/>
    </location>
</feature>
<evidence type="ECO:0000256" key="4">
    <source>
        <dbReference type="SAM" id="MobiDB-lite"/>
    </source>
</evidence>
<dbReference type="EMBL" id="CP071060">
    <property type="protein sequence ID" value="QSI76982.1"/>
    <property type="molecule type" value="Genomic_DNA"/>
</dbReference>
<evidence type="ECO:0000313" key="8">
    <source>
        <dbReference type="Proteomes" id="UP000663570"/>
    </source>
</evidence>
<organism evidence="7 8">
    <name type="scientific">Niveibacterium microcysteis</name>
    <dbReference type="NCBI Taxonomy" id="2811415"/>
    <lineage>
        <taxon>Bacteria</taxon>
        <taxon>Pseudomonadati</taxon>
        <taxon>Pseudomonadota</taxon>
        <taxon>Betaproteobacteria</taxon>
        <taxon>Rhodocyclales</taxon>
        <taxon>Rhodocyclaceae</taxon>
        <taxon>Niveibacterium</taxon>
    </lineage>
</organism>
<dbReference type="Gene3D" id="2.40.30.170">
    <property type="match status" value="1"/>
</dbReference>
<evidence type="ECO:0000313" key="7">
    <source>
        <dbReference type="EMBL" id="QSI76982.1"/>
    </source>
</evidence>
<comment type="subcellular location">
    <subcellularLocation>
        <location evidence="1">Cell envelope</location>
    </subcellularLocation>
</comment>
<evidence type="ECO:0000259" key="6">
    <source>
        <dbReference type="Pfam" id="PF25876"/>
    </source>
</evidence>
<dbReference type="Pfam" id="PF25876">
    <property type="entry name" value="HH_MFP_RND"/>
    <property type="match status" value="1"/>
</dbReference>
<evidence type="ECO:0000256" key="2">
    <source>
        <dbReference type="ARBA" id="ARBA00023054"/>
    </source>
</evidence>
<dbReference type="SUPFAM" id="SSF111369">
    <property type="entry name" value="HlyD-like secretion proteins"/>
    <property type="match status" value="2"/>
</dbReference>
<dbReference type="InterPro" id="IPR058624">
    <property type="entry name" value="MdtA-like_HH"/>
</dbReference>
<dbReference type="PROSITE" id="PS51257">
    <property type="entry name" value="PROKAR_LIPOPROTEIN"/>
    <property type="match status" value="1"/>
</dbReference>
<sequence length="318" mass="33659">MSARAALLVLVSSVLLCACGPSGERPLLGYVEIEPTRVAAQQAGRLVSLSVQRGGEVAAGAPLFALDTELERPALDEAEARRAQSDAQAQDLASGKRPAELDSFRAREAAARSALSLAESDLARQQSLSAEGFVSPMSLDSLRERVRSARAQLDQAAADLRAAELAGREAQRAAATAAVKVAEAQRAQAQTRLAQKQLVAPVAAHVEDTYYRIGEWVPAGSPVVSLLPAGSTKLRFYIPQARLAAMRPGQRIRVLCDGCGEGFTARVTWVASSAEYTPPVIYSKDNRAKLVFKAEAQPERAVALAPGLPVDVLPEAGQ</sequence>